<keyword evidence="3" id="KW-0175">Coiled coil</keyword>
<keyword evidence="6" id="KW-1185">Reference proteome</keyword>
<dbReference type="SUPFAM" id="SSF55073">
    <property type="entry name" value="Nucleotide cyclase"/>
    <property type="match status" value="1"/>
</dbReference>
<dbReference type="PANTHER" id="PTHR45138:SF9">
    <property type="entry name" value="DIGUANYLATE CYCLASE DGCM-RELATED"/>
    <property type="match status" value="1"/>
</dbReference>
<dbReference type="PANTHER" id="PTHR45138">
    <property type="entry name" value="REGULATORY COMPONENTS OF SENSORY TRANSDUCTION SYSTEM"/>
    <property type="match status" value="1"/>
</dbReference>
<evidence type="ECO:0000256" key="3">
    <source>
        <dbReference type="SAM" id="Coils"/>
    </source>
</evidence>
<evidence type="ECO:0000313" key="6">
    <source>
        <dbReference type="Proteomes" id="UP000289718"/>
    </source>
</evidence>
<evidence type="ECO:0000313" key="5">
    <source>
        <dbReference type="EMBL" id="RXK12098.1"/>
    </source>
</evidence>
<dbReference type="Gene3D" id="3.30.70.270">
    <property type="match status" value="1"/>
</dbReference>
<dbReference type="Pfam" id="PF00990">
    <property type="entry name" value="GGDEF"/>
    <property type="match status" value="1"/>
</dbReference>
<evidence type="ECO:0000259" key="4">
    <source>
        <dbReference type="PROSITE" id="PS50887"/>
    </source>
</evidence>
<dbReference type="EC" id="2.7.7.65" evidence="1"/>
<name>A0A4Q1ASK2_9BACT</name>
<dbReference type="NCBIfam" id="TIGR00254">
    <property type="entry name" value="GGDEF"/>
    <property type="match status" value="1"/>
</dbReference>
<gene>
    <name evidence="5" type="ORF">CP965_09965</name>
</gene>
<dbReference type="CDD" id="cd01949">
    <property type="entry name" value="GGDEF"/>
    <property type="match status" value="1"/>
</dbReference>
<comment type="catalytic activity">
    <reaction evidence="2">
        <text>2 GTP = 3',3'-c-di-GMP + 2 diphosphate</text>
        <dbReference type="Rhea" id="RHEA:24898"/>
        <dbReference type="ChEBI" id="CHEBI:33019"/>
        <dbReference type="ChEBI" id="CHEBI:37565"/>
        <dbReference type="ChEBI" id="CHEBI:58805"/>
        <dbReference type="EC" id="2.7.7.65"/>
    </reaction>
</comment>
<dbReference type="InterPro" id="IPR050469">
    <property type="entry name" value="Diguanylate_Cyclase"/>
</dbReference>
<sequence length="417" mass="49157">MTSILKIINKTLKNLEKTNKDANPKNFEEEFYKQLNKSDFIFQEEKEIKSLISTFTDFERSKLNKENQTFKDIANILSERISDQIIREFLKDFAYFMSSSIDKKIDDDIRTLCTKIAEKPNSLVDLETLRNLRRLTDQRINADKKLFNDKTNDVKKLINFLGEYVNRFLIEHSSTIDEVTKLKNEISSLNLSESSFNDFKSFREDLLCSIEKFEKSIYESRNNITDNQLKCDLLYEQIEELQENLNKAEEEKSIDYLTKVLTRRAYNLEVKRLENEYRIFNSKYALVFYDIDHFKDVNDSYGHDCGDSILSTFAQILKNLTRTGDIIARYGGEEFISLVSYKNKLEVENYLRRAKNIIANNKFVYNDIKLNIEFCAGVTFRDNYNSYEETIKKADELLYDAKSKGRNKIILDNNKIL</sequence>
<dbReference type="RefSeq" id="WP_129061963.1">
    <property type="nucleotide sequence ID" value="NZ_NXIE01000004.1"/>
</dbReference>
<dbReference type="InterPro" id="IPR000160">
    <property type="entry name" value="GGDEF_dom"/>
</dbReference>
<dbReference type="AlphaFoldDB" id="A0A4Q1ASK2"/>
<organism evidence="5 6">
    <name type="scientific">Halarcobacter mediterraneus</name>
    <dbReference type="NCBI Taxonomy" id="2023153"/>
    <lineage>
        <taxon>Bacteria</taxon>
        <taxon>Pseudomonadati</taxon>
        <taxon>Campylobacterota</taxon>
        <taxon>Epsilonproteobacteria</taxon>
        <taxon>Campylobacterales</taxon>
        <taxon>Arcobacteraceae</taxon>
        <taxon>Halarcobacter</taxon>
    </lineage>
</organism>
<dbReference type="Proteomes" id="UP000289718">
    <property type="component" value="Unassembled WGS sequence"/>
</dbReference>
<dbReference type="SMART" id="SM00267">
    <property type="entry name" value="GGDEF"/>
    <property type="match status" value="1"/>
</dbReference>
<evidence type="ECO:0000256" key="1">
    <source>
        <dbReference type="ARBA" id="ARBA00012528"/>
    </source>
</evidence>
<comment type="caution">
    <text evidence="5">The sequence shown here is derived from an EMBL/GenBank/DDBJ whole genome shotgun (WGS) entry which is preliminary data.</text>
</comment>
<dbReference type="PROSITE" id="PS50887">
    <property type="entry name" value="GGDEF"/>
    <property type="match status" value="1"/>
</dbReference>
<feature type="coiled-coil region" evidence="3">
    <location>
        <begin position="224"/>
        <end position="283"/>
    </location>
</feature>
<accession>A0A4Q1ASK2</accession>
<dbReference type="EMBL" id="NXIE01000004">
    <property type="protein sequence ID" value="RXK12098.1"/>
    <property type="molecule type" value="Genomic_DNA"/>
</dbReference>
<dbReference type="GO" id="GO:0052621">
    <property type="term" value="F:diguanylate cyclase activity"/>
    <property type="evidence" value="ECO:0007669"/>
    <property type="project" value="UniProtKB-EC"/>
</dbReference>
<dbReference type="InterPro" id="IPR029787">
    <property type="entry name" value="Nucleotide_cyclase"/>
</dbReference>
<feature type="domain" description="GGDEF" evidence="4">
    <location>
        <begin position="282"/>
        <end position="414"/>
    </location>
</feature>
<protein>
    <recommendedName>
        <fullName evidence="1">diguanylate cyclase</fullName>
        <ecNumber evidence="1">2.7.7.65</ecNumber>
    </recommendedName>
</protein>
<evidence type="ECO:0000256" key="2">
    <source>
        <dbReference type="ARBA" id="ARBA00034247"/>
    </source>
</evidence>
<reference evidence="5 6" key="1">
    <citation type="submission" date="2017-09" db="EMBL/GenBank/DDBJ databases">
        <title>Genomics of the genus Arcobacter.</title>
        <authorList>
            <person name="Perez-Cataluna A."/>
            <person name="Figueras M.J."/>
            <person name="Salas-Masso N."/>
        </authorList>
    </citation>
    <scope>NUCLEOTIDE SEQUENCE [LARGE SCALE GENOMIC DNA]</scope>
    <source>
        <strain evidence="5 6">F156-34</strain>
    </source>
</reference>
<dbReference type="OrthoDB" id="9779960at2"/>
<proteinExistence type="predicted"/>
<dbReference type="InterPro" id="IPR043128">
    <property type="entry name" value="Rev_trsase/Diguanyl_cyclase"/>
</dbReference>